<feature type="domain" description="Cation efflux protein transmembrane" evidence="7">
    <location>
        <begin position="13"/>
        <end position="209"/>
    </location>
</feature>
<dbReference type="GO" id="GO:0015086">
    <property type="term" value="F:cadmium ion transmembrane transporter activity"/>
    <property type="evidence" value="ECO:0007669"/>
    <property type="project" value="TreeGrafter"/>
</dbReference>
<sequence>MSCHVYHERRLLQISTVSSLIFALMGIGLGLWMGSLVIVFDGAYSLVSLTLTLISLAASMYIRSPKVSGNSLKVAMLEPAVIALKGSVIMVMCLLSFVSAIDAILAGGRHVNEGIAVVFGVVNVIGCYLTYWHLAKAHKKTKSALVEAESKQWVMDTVISAAVLMGFVVAQILSMTQYGDYAVYADPAMVIIASLYFALVPVKMVWGAITKMRRVYQHHQAVEAN</sequence>
<dbReference type="InterPro" id="IPR058533">
    <property type="entry name" value="Cation_efflux_TM"/>
</dbReference>
<evidence type="ECO:0000256" key="5">
    <source>
        <dbReference type="ARBA" id="ARBA00023136"/>
    </source>
</evidence>
<dbReference type="KEGG" id="pds:CAY62_08550"/>
<comment type="subcellular location">
    <subcellularLocation>
        <location evidence="1">Membrane</location>
        <topology evidence="1">Multi-pass membrane protein</topology>
    </subcellularLocation>
</comment>
<evidence type="ECO:0000313" key="8">
    <source>
        <dbReference type="EMBL" id="KAB1184484.1"/>
    </source>
</evidence>
<evidence type="ECO:0000256" key="1">
    <source>
        <dbReference type="ARBA" id="ARBA00004141"/>
    </source>
</evidence>
<protein>
    <submittedName>
        <fullName evidence="8">Cation transporter</fullName>
    </submittedName>
</protein>
<dbReference type="SUPFAM" id="SSF161111">
    <property type="entry name" value="Cation efflux protein transmembrane domain-like"/>
    <property type="match status" value="1"/>
</dbReference>
<organism evidence="8 9">
    <name type="scientific">Photobacterium damselae subsp. damselae</name>
    <name type="common">Listonella damsela</name>
    <dbReference type="NCBI Taxonomy" id="85581"/>
    <lineage>
        <taxon>Bacteria</taxon>
        <taxon>Pseudomonadati</taxon>
        <taxon>Pseudomonadota</taxon>
        <taxon>Gammaproteobacteria</taxon>
        <taxon>Vibrionales</taxon>
        <taxon>Vibrionaceae</taxon>
        <taxon>Photobacterium</taxon>
    </lineage>
</organism>
<name>A0A1C3DHP3_PHODD</name>
<proteinExistence type="predicted"/>
<reference evidence="8 9" key="1">
    <citation type="submission" date="2019-09" db="EMBL/GenBank/DDBJ databases">
        <title>Photobacterium damselae subsp. damselae CDC-2227-81, a human clinical isolate.</title>
        <authorList>
            <person name="Osorio C.R."/>
        </authorList>
    </citation>
    <scope>NUCLEOTIDE SEQUENCE [LARGE SCALE GENOMIC DNA]</scope>
    <source>
        <strain evidence="8 9">CDC-2227-81</strain>
    </source>
</reference>
<evidence type="ECO:0000256" key="2">
    <source>
        <dbReference type="ARBA" id="ARBA00022448"/>
    </source>
</evidence>
<evidence type="ECO:0000256" key="4">
    <source>
        <dbReference type="ARBA" id="ARBA00022989"/>
    </source>
</evidence>
<feature type="transmembrane region" description="Helical" evidence="6">
    <location>
        <begin position="43"/>
        <end position="62"/>
    </location>
</feature>
<feature type="transmembrane region" description="Helical" evidence="6">
    <location>
        <begin position="153"/>
        <end position="176"/>
    </location>
</feature>
<accession>A0A1C3DHP3</accession>
<evidence type="ECO:0000259" key="7">
    <source>
        <dbReference type="Pfam" id="PF01545"/>
    </source>
</evidence>
<dbReference type="PANTHER" id="PTHR43840:SF15">
    <property type="entry name" value="MITOCHONDRIAL METAL TRANSPORTER 1-RELATED"/>
    <property type="match status" value="1"/>
</dbReference>
<feature type="transmembrane region" description="Helical" evidence="6">
    <location>
        <begin position="114"/>
        <end position="132"/>
    </location>
</feature>
<dbReference type="Pfam" id="PF01545">
    <property type="entry name" value="Cation_efflux"/>
    <property type="match status" value="1"/>
</dbReference>
<dbReference type="InterPro" id="IPR027469">
    <property type="entry name" value="Cation_efflux_TMD_sf"/>
</dbReference>
<dbReference type="GO" id="GO:0015093">
    <property type="term" value="F:ferrous iron transmembrane transporter activity"/>
    <property type="evidence" value="ECO:0007669"/>
    <property type="project" value="TreeGrafter"/>
</dbReference>
<evidence type="ECO:0000256" key="6">
    <source>
        <dbReference type="SAM" id="Phobius"/>
    </source>
</evidence>
<dbReference type="AlphaFoldDB" id="A0A1C3DHP3"/>
<evidence type="ECO:0000313" key="9">
    <source>
        <dbReference type="Proteomes" id="UP000480943"/>
    </source>
</evidence>
<gene>
    <name evidence="8" type="ORF">F6450_02165</name>
</gene>
<dbReference type="EMBL" id="VZUQ01000022">
    <property type="protein sequence ID" value="KAB1184484.1"/>
    <property type="molecule type" value="Genomic_DNA"/>
</dbReference>
<dbReference type="RefSeq" id="WP_036763538.1">
    <property type="nucleotide sequence ID" value="NZ_CP021151.1"/>
</dbReference>
<keyword evidence="5 6" id="KW-0472">Membrane</keyword>
<dbReference type="Proteomes" id="UP000480943">
    <property type="component" value="Unassembled WGS sequence"/>
</dbReference>
<feature type="transmembrane region" description="Helical" evidence="6">
    <location>
        <begin position="188"/>
        <end position="209"/>
    </location>
</feature>
<keyword evidence="2" id="KW-0813">Transport</keyword>
<dbReference type="GO" id="GO:0006882">
    <property type="term" value="P:intracellular zinc ion homeostasis"/>
    <property type="evidence" value="ECO:0007669"/>
    <property type="project" value="TreeGrafter"/>
</dbReference>
<dbReference type="InterPro" id="IPR050291">
    <property type="entry name" value="CDF_Transporter"/>
</dbReference>
<dbReference type="Gene3D" id="1.20.1510.10">
    <property type="entry name" value="Cation efflux protein transmembrane domain"/>
    <property type="match status" value="1"/>
</dbReference>
<feature type="transmembrane region" description="Helical" evidence="6">
    <location>
        <begin position="82"/>
        <end position="108"/>
    </location>
</feature>
<comment type="caution">
    <text evidence="8">The sequence shown here is derived from an EMBL/GenBank/DDBJ whole genome shotgun (WGS) entry which is preliminary data.</text>
</comment>
<dbReference type="GO" id="GO:0015341">
    <property type="term" value="F:zinc efflux antiporter activity"/>
    <property type="evidence" value="ECO:0007669"/>
    <property type="project" value="TreeGrafter"/>
</dbReference>
<dbReference type="GO" id="GO:0005886">
    <property type="term" value="C:plasma membrane"/>
    <property type="evidence" value="ECO:0007669"/>
    <property type="project" value="TreeGrafter"/>
</dbReference>
<dbReference type="PANTHER" id="PTHR43840">
    <property type="entry name" value="MITOCHONDRIAL METAL TRANSPORTER 1-RELATED"/>
    <property type="match status" value="1"/>
</dbReference>
<keyword evidence="3 6" id="KW-0812">Transmembrane</keyword>
<evidence type="ECO:0000256" key="3">
    <source>
        <dbReference type="ARBA" id="ARBA00022692"/>
    </source>
</evidence>
<feature type="transmembrane region" description="Helical" evidence="6">
    <location>
        <begin position="12"/>
        <end position="37"/>
    </location>
</feature>
<dbReference type="GeneID" id="93398154"/>
<keyword evidence="4 6" id="KW-1133">Transmembrane helix</keyword>